<feature type="domain" description="DUF4371" evidence="1">
    <location>
        <begin position="6"/>
        <end position="100"/>
    </location>
</feature>
<gene>
    <name evidence="2" type="ORF">LOD99_8015</name>
</gene>
<evidence type="ECO:0000313" key="3">
    <source>
        <dbReference type="Proteomes" id="UP001165289"/>
    </source>
</evidence>
<evidence type="ECO:0000313" key="2">
    <source>
        <dbReference type="EMBL" id="KAI6648535.1"/>
    </source>
</evidence>
<name>A0AAV7JJB7_9METZ</name>
<dbReference type="InterPro" id="IPR012337">
    <property type="entry name" value="RNaseH-like_sf"/>
</dbReference>
<dbReference type="Pfam" id="PF14291">
    <property type="entry name" value="DUF4371"/>
    <property type="match status" value="1"/>
</dbReference>
<dbReference type="AlphaFoldDB" id="A0AAV7JJB7"/>
<sequence>MGDMVLQTISNEVQKAVIYSLLADETKDISRKEQLSIVSRYVNNRSVYERFLGYTFAEQMDAESLYKYICNVIQSCNLFPENCVCQCYDGASVMSGRYSGVQARFRVSAPMALYIHCCAHRLNPVLVDSIKGVPIAQDFFSLLEAVYLFLSSGNFNALFEKVQAEQRPEKQPRRLRRLIETRWAYCFEAIKTFKETFGALLTTLGSISDGVQRDRAIEAKGLFLQIFEFKFVLCLVMFNHLFSMTNGLSKTLQDPDLDFSAAMSLIDATIETLQTYRSEKQWKEIWNEALTVADDHDIEISSLPRKRKHKLP</sequence>
<dbReference type="InterPro" id="IPR052958">
    <property type="entry name" value="IFN-induced_PKR_regulator"/>
</dbReference>
<protein>
    <submittedName>
        <fullName evidence="2">Zinc finger MYM-type protein 1-like</fullName>
    </submittedName>
</protein>
<dbReference type="InterPro" id="IPR025398">
    <property type="entry name" value="DUF4371"/>
</dbReference>
<dbReference type="SUPFAM" id="SSF53098">
    <property type="entry name" value="Ribonuclease H-like"/>
    <property type="match status" value="1"/>
</dbReference>
<organism evidence="2 3">
    <name type="scientific">Oopsacas minuta</name>
    <dbReference type="NCBI Taxonomy" id="111878"/>
    <lineage>
        <taxon>Eukaryota</taxon>
        <taxon>Metazoa</taxon>
        <taxon>Porifera</taxon>
        <taxon>Hexactinellida</taxon>
        <taxon>Hexasterophora</taxon>
        <taxon>Lyssacinosida</taxon>
        <taxon>Leucopsacidae</taxon>
        <taxon>Oopsacas</taxon>
    </lineage>
</organism>
<proteinExistence type="predicted"/>
<feature type="non-terminal residue" evidence="2">
    <location>
        <position position="312"/>
    </location>
</feature>
<evidence type="ECO:0000259" key="1">
    <source>
        <dbReference type="Pfam" id="PF14291"/>
    </source>
</evidence>
<dbReference type="PANTHER" id="PTHR46289">
    <property type="entry name" value="52 KDA REPRESSOR OF THE INHIBITOR OF THE PROTEIN KINASE-LIKE PROTEIN-RELATED"/>
    <property type="match status" value="1"/>
</dbReference>
<dbReference type="PANTHER" id="PTHR46289:SF17">
    <property type="entry name" value="HAT C-TERMINAL DIMERISATION DOMAIN-CONTAINING PROTEIN"/>
    <property type="match status" value="1"/>
</dbReference>
<accession>A0AAV7JJB7</accession>
<reference evidence="2 3" key="1">
    <citation type="journal article" date="2023" name="BMC Biol.">
        <title>The compact genome of the sponge Oopsacas minuta (Hexactinellida) is lacking key metazoan core genes.</title>
        <authorList>
            <person name="Santini S."/>
            <person name="Schenkelaars Q."/>
            <person name="Jourda C."/>
            <person name="Duchesne M."/>
            <person name="Belahbib H."/>
            <person name="Rocher C."/>
            <person name="Selva M."/>
            <person name="Riesgo A."/>
            <person name="Vervoort M."/>
            <person name="Leys S.P."/>
            <person name="Kodjabachian L."/>
            <person name="Le Bivic A."/>
            <person name="Borchiellini C."/>
            <person name="Claverie J.M."/>
            <person name="Renard E."/>
        </authorList>
    </citation>
    <scope>NUCLEOTIDE SEQUENCE [LARGE SCALE GENOMIC DNA]</scope>
    <source>
        <strain evidence="2">SPO-2</strain>
    </source>
</reference>
<dbReference type="EMBL" id="JAKMXF010000329">
    <property type="protein sequence ID" value="KAI6648535.1"/>
    <property type="molecule type" value="Genomic_DNA"/>
</dbReference>
<comment type="caution">
    <text evidence="2">The sequence shown here is derived from an EMBL/GenBank/DDBJ whole genome shotgun (WGS) entry which is preliminary data.</text>
</comment>
<keyword evidence="3" id="KW-1185">Reference proteome</keyword>
<dbReference type="Proteomes" id="UP001165289">
    <property type="component" value="Unassembled WGS sequence"/>
</dbReference>